<dbReference type="Pfam" id="PF00561">
    <property type="entry name" value="Abhydrolase_1"/>
    <property type="match status" value="1"/>
</dbReference>
<dbReference type="Gene3D" id="3.40.50.1820">
    <property type="entry name" value="alpha/beta hydrolase"/>
    <property type="match status" value="1"/>
</dbReference>
<dbReference type="InterPro" id="IPR000073">
    <property type="entry name" value="AB_hydrolase_1"/>
</dbReference>
<gene>
    <name evidence="2" type="ORF">AYL99_05501</name>
</gene>
<feature type="domain" description="AB hydrolase-1" evidence="1">
    <location>
        <begin position="37"/>
        <end position="292"/>
    </location>
</feature>
<evidence type="ECO:0000259" key="1">
    <source>
        <dbReference type="Pfam" id="PF00561"/>
    </source>
</evidence>
<dbReference type="PANTHER" id="PTHR43798">
    <property type="entry name" value="MONOACYLGLYCEROL LIPASE"/>
    <property type="match status" value="1"/>
</dbReference>
<dbReference type="OrthoDB" id="284184at2759"/>
<keyword evidence="3" id="KW-1185">Reference proteome</keyword>
<dbReference type="InterPro" id="IPR029058">
    <property type="entry name" value="AB_hydrolase_fold"/>
</dbReference>
<dbReference type="InterPro" id="IPR000639">
    <property type="entry name" value="Epox_hydrolase-like"/>
</dbReference>
<evidence type="ECO:0000313" key="2">
    <source>
        <dbReference type="EMBL" id="OAP60499.1"/>
    </source>
</evidence>
<organism evidence="2 3">
    <name type="scientific">Fonsecaea erecta</name>
    <dbReference type="NCBI Taxonomy" id="1367422"/>
    <lineage>
        <taxon>Eukaryota</taxon>
        <taxon>Fungi</taxon>
        <taxon>Dikarya</taxon>
        <taxon>Ascomycota</taxon>
        <taxon>Pezizomycotina</taxon>
        <taxon>Eurotiomycetes</taxon>
        <taxon>Chaetothyriomycetidae</taxon>
        <taxon>Chaetothyriales</taxon>
        <taxon>Herpotrichiellaceae</taxon>
        <taxon>Fonsecaea</taxon>
    </lineage>
</organism>
<protein>
    <recommendedName>
        <fullName evidence="1">AB hydrolase-1 domain-containing protein</fullName>
    </recommendedName>
</protein>
<dbReference type="NCBIfam" id="NF002938">
    <property type="entry name" value="PRK03592.1"/>
    <property type="match status" value="1"/>
</dbReference>
<dbReference type="InterPro" id="IPR050266">
    <property type="entry name" value="AB_hydrolase_sf"/>
</dbReference>
<comment type="caution">
    <text evidence="2">The sequence shown here is derived from an EMBL/GenBank/DDBJ whole genome shotgun (WGS) entry which is preliminary data.</text>
</comment>
<evidence type="ECO:0000313" key="3">
    <source>
        <dbReference type="Proteomes" id="UP000078343"/>
    </source>
</evidence>
<dbReference type="Proteomes" id="UP000078343">
    <property type="component" value="Unassembled WGS sequence"/>
</dbReference>
<name>A0A178ZL27_9EURO</name>
<dbReference type="EMBL" id="LVYI01000004">
    <property type="protein sequence ID" value="OAP60499.1"/>
    <property type="molecule type" value="Genomic_DNA"/>
</dbReference>
<dbReference type="RefSeq" id="XP_018693866.1">
    <property type="nucleotide sequence ID" value="XM_018837013.1"/>
</dbReference>
<dbReference type="GO" id="GO:0016020">
    <property type="term" value="C:membrane"/>
    <property type="evidence" value="ECO:0007669"/>
    <property type="project" value="TreeGrafter"/>
</dbReference>
<reference evidence="2 3" key="1">
    <citation type="submission" date="2016-04" db="EMBL/GenBank/DDBJ databases">
        <title>Draft genome of Fonsecaea erecta CBS 125763.</title>
        <authorList>
            <person name="Weiss V.A."/>
            <person name="Vicente V.A."/>
            <person name="Raittz R.T."/>
            <person name="Moreno L.F."/>
            <person name="De Souza E.M."/>
            <person name="Pedrosa F.O."/>
            <person name="Steffens M.B."/>
            <person name="Faoro H."/>
            <person name="Tadra-Sfeir M.Z."/>
            <person name="Najafzadeh M.J."/>
            <person name="Felipe M.S."/>
            <person name="Teixeira M."/>
            <person name="Sun J."/>
            <person name="Xi L."/>
            <person name="Gomes R."/>
            <person name="De Azevedo C.M."/>
            <person name="Salgado C.G."/>
            <person name="Da Silva M.B."/>
            <person name="Nascimento M.F."/>
            <person name="Queiroz-Telles F."/>
            <person name="Attili D.S."/>
            <person name="Gorbushina A."/>
        </authorList>
    </citation>
    <scope>NUCLEOTIDE SEQUENCE [LARGE SCALE GENOMIC DNA]</scope>
    <source>
        <strain evidence="2 3">CBS 125763</strain>
    </source>
</reference>
<accession>A0A178ZL27</accession>
<dbReference type="GO" id="GO:0003824">
    <property type="term" value="F:catalytic activity"/>
    <property type="evidence" value="ECO:0007669"/>
    <property type="project" value="InterPro"/>
</dbReference>
<dbReference type="PANTHER" id="PTHR43798:SF33">
    <property type="entry name" value="HYDROLASE, PUTATIVE (AFU_ORTHOLOGUE AFUA_2G14860)-RELATED"/>
    <property type="match status" value="1"/>
</dbReference>
<dbReference type="GeneID" id="30009669"/>
<dbReference type="PRINTS" id="PR00412">
    <property type="entry name" value="EPOXHYDRLASE"/>
</dbReference>
<sequence>MASQEISAEFPFTKQRVSVLDSIMAYVDTGAPTPAAPTIVLVHGNPTSSYIWRNIIPHLSPISRCIAPDLVGFGDSGKMPSNTYYIRDHVRYFDAFMDNMFHEGANKDKKEKVFLVLHDWGSALGLHWASRHEEQVAGLVFMEFILEGMTLDDFGGARQIFQDFRTEGVGRRLIVEDNVFIELVLAKVGVHRGLSEAELTHYRAPFLDPATRESIYRFPNELPLDGHPVDVAQLVQAYFTWLTGTEVPKLMFWADPGAIVSVDKAKVLESQLKNIVSVGIGPGNHYLQEDNPHLIGRETKVFVERVWTG</sequence>
<dbReference type="SUPFAM" id="SSF53474">
    <property type="entry name" value="alpha/beta-Hydrolases"/>
    <property type="match status" value="1"/>
</dbReference>
<dbReference type="STRING" id="1367422.A0A178ZL27"/>
<proteinExistence type="predicted"/>
<dbReference type="AlphaFoldDB" id="A0A178ZL27"/>